<dbReference type="InterPro" id="IPR052638">
    <property type="entry name" value="PiggyBac_TE-derived"/>
</dbReference>
<dbReference type="PANTHER" id="PTHR47055">
    <property type="entry name" value="DDE_TNP_1_7 DOMAIN-CONTAINING PROTEIN"/>
    <property type="match status" value="1"/>
</dbReference>
<organism evidence="2 3">
    <name type="scientific">Trichinella zimbabwensis</name>
    <dbReference type="NCBI Taxonomy" id="268475"/>
    <lineage>
        <taxon>Eukaryota</taxon>
        <taxon>Metazoa</taxon>
        <taxon>Ecdysozoa</taxon>
        <taxon>Nematoda</taxon>
        <taxon>Enoplea</taxon>
        <taxon>Dorylaimia</taxon>
        <taxon>Trichinellida</taxon>
        <taxon>Trichinellidae</taxon>
        <taxon>Trichinella</taxon>
    </lineage>
</organism>
<protein>
    <submittedName>
        <fullName evidence="2">PiggyBac transposable element-derived protein 3</fullName>
    </submittedName>
</protein>
<dbReference type="Pfam" id="PF13843">
    <property type="entry name" value="DDE_Tnp_1_7"/>
    <property type="match status" value="1"/>
</dbReference>
<name>A0A0V1GX23_9BILA</name>
<dbReference type="STRING" id="268475.A0A0V1GX23"/>
<sequence>MELKKYIHFADNQKLTKGNIMSNVTPLYNMLNRCFAQFGVFHTLLSEDDAMVQYFGRHSAKMFIRGKACSLRYKIRMLCGNDGYPYYISIYQGNNQQTSKEPLGARVVMKMVHI</sequence>
<comment type="caution">
    <text evidence="2">The sequence shown here is derived from an EMBL/GenBank/DDBJ whole genome shotgun (WGS) entry which is preliminary data.</text>
</comment>
<accession>A0A0V1GX23</accession>
<dbReference type="OrthoDB" id="5810550at2759"/>
<evidence type="ECO:0000313" key="3">
    <source>
        <dbReference type="Proteomes" id="UP000055024"/>
    </source>
</evidence>
<dbReference type="Proteomes" id="UP000055024">
    <property type="component" value="Unassembled WGS sequence"/>
</dbReference>
<evidence type="ECO:0000313" key="2">
    <source>
        <dbReference type="EMBL" id="KRZ02308.1"/>
    </source>
</evidence>
<proteinExistence type="predicted"/>
<reference evidence="2 3" key="1">
    <citation type="submission" date="2015-01" db="EMBL/GenBank/DDBJ databases">
        <title>Evolution of Trichinella species and genotypes.</title>
        <authorList>
            <person name="Korhonen P.K."/>
            <person name="Edoardo P."/>
            <person name="Giuseppe L.R."/>
            <person name="Gasser R.B."/>
        </authorList>
    </citation>
    <scope>NUCLEOTIDE SEQUENCE [LARGE SCALE GENOMIC DNA]</scope>
    <source>
        <strain evidence="2">ISS1029</strain>
    </source>
</reference>
<keyword evidence="3" id="KW-1185">Reference proteome</keyword>
<feature type="domain" description="PiggyBac transposable element-derived protein" evidence="1">
    <location>
        <begin position="2"/>
        <end position="112"/>
    </location>
</feature>
<dbReference type="InterPro" id="IPR029526">
    <property type="entry name" value="PGBD"/>
</dbReference>
<evidence type="ECO:0000259" key="1">
    <source>
        <dbReference type="Pfam" id="PF13843"/>
    </source>
</evidence>
<dbReference type="PANTHER" id="PTHR47055:SF3">
    <property type="entry name" value="PHORBOL-ESTER_DAG-TYPE DOMAIN-CONTAINING PROTEIN"/>
    <property type="match status" value="1"/>
</dbReference>
<dbReference type="AlphaFoldDB" id="A0A0V1GX23"/>
<dbReference type="GO" id="GO:0043565">
    <property type="term" value="F:sequence-specific DNA binding"/>
    <property type="evidence" value="ECO:0007669"/>
    <property type="project" value="TreeGrafter"/>
</dbReference>
<gene>
    <name evidence="2" type="primary">PGBD3</name>
    <name evidence="2" type="ORF">T11_14711</name>
</gene>
<dbReference type="EMBL" id="JYDP01000235">
    <property type="protein sequence ID" value="KRZ02308.1"/>
    <property type="molecule type" value="Genomic_DNA"/>
</dbReference>